<feature type="signal peptide" evidence="3">
    <location>
        <begin position="1"/>
        <end position="19"/>
    </location>
</feature>
<accession>A0A5B0S4X2</accession>
<dbReference type="AlphaFoldDB" id="A0A5B0S4X2"/>
<protein>
    <submittedName>
        <fullName evidence="5">Uncharacterized protein</fullName>
    </submittedName>
</protein>
<evidence type="ECO:0000313" key="4">
    <source>
        <dbReference type="EMBL" id="KAA1084456.1"/>
    </source>
</evidence>
<comment type="caution">
    <text evidence="5">The sequence shown here is derived from an EMBL/GenBank/DDBJ whole genome shotgun (WGS) entry which is preliminary data.</text>
</comment>
<organism evidence="5 7">
    <name type="scientific">Puccinia graminis f. sp. tritici</name>
    <dbReference type="NCBI Taxonomy" id="56615"/>
    <lineage>
        <taxon>Eukaryota</taxon>
        <taxon>Fungi</taxon>
        <taxon>Dikarya</taxon>
        <taxon>Basidiomycota</taxon>
        <taxon>Pucciniomycotina</taxon>
        <taxon>Pucciniomycetes</taxon>
        <taxon>Pucciniales</taxon>
        <taxon>Pucciniaceae</taxon>
        <taxon>Puccinia</taxon>
    </lineage>
</organism>
<evidence type="ECO:0000313" key="6">
    <source>
        <dbReference type="Proteomes" id="UP000324748"/>
    </source>
</evidence>
<evidence type="ECO:0000313" key="7">
    <source>
        <dbReference type="Proteomes" id="UP000325313"/>
    </source>
</evidence>
<dbReference type="Proteomes" id="UP000324748">
    <property type="component" value="Unassembled WGS sequence"/>
</dbReference>
<feature type="chain" id="PRO_5036138249" evidence="3">
    <location>
        <begin position="20"/>
        <end position="164"/>
    </location>
</feature>
<evidence type="ECO:0000256" key="2">
    <source>
        <dbReference type="SAM" id="Phobius"/>
    </source>
</evidence>
<evidence type="ECO:0000313" key="5">
    <source>
        <dbReference type="EMBL" id="KAA1133000.1"/>
    </source>
</evidence>
<keyword evidence="2" id="KW-0812">Transmembrane</keyword>
<evidence type="ECO:0000256" key="3">
    <source>
        <dbReference type="SAM" id="SignalP"/>
    </source>
</evidence>
<keyword evidence="3" id="KW-0732">Signal</keyword>
<dbReference type="EMBL" id="VSWC01000118">
    <property type="protein sequence ID" value="KAA1084456.1"/>
    <property type="molecule type" value="Genomic_DNA"/>
</dbReference>
<feature type="region of interest" description="Disordered" evidence="1">
    <location>
        <begin position="39"/>
        <end position="76"/>
    </location>
</feature>
<sequence length="164" mass="17907">MLLLQWLIITCGLMTPAFSLPMVGESAGKSAAQDVPAITAANTHTEEPVVGTSAKKFTSSDSPDPQNSLRSQPTNADEIEKNSLAQACHPNETTDQASKAKLEKQDRFFEVFMAGTIPAFISLLFMLGNPEPSDRLCTCIWCFFTFLWVYLSSLGSIIYSTGNF</sequence>
<dbReference type="Proteomes" id="UP000325313">
    <property type="component" value="Unassembled WGS sequence"/>
</dbReference>
<evidence type="ECO:0000256" key="1">
    <source>
        <dbReference type="SAM" id="MobiDB-lite"/>
    </source>
</evidence>
<keyword evidence="2" id="KW-0472">Membrane</keyword>
<proteinExistence type="predicted"/>
<keyword evidence="6" id="KW-1185">Reference proteome</keyword>
<feature type="transmembrane region" description="Helical" evidence="2">
    <location>
        <begin position="139"/>
        <end position="159"/>
    </location>
</feature>
<feature type="compositionally biased region" description="Polar residues" evidence="1">
    <location>
        <begin position="55"/>
        <end position="75"/>
    </location>
</feature>
<dbReference type="EMBL" id="VDEP01000074">
    <property type="protein sequence ID" value="KAA1133000.1"/>
    <property type="molecule type" value="Genomic_DNA"/>
</dbReference>
<gene>
    <name evidence="4" type="ORF">PGT21_028374</name>
    <name evidence="5" type="ORF">PGTUg99_020551</name>
</gene>
<reference evidence="6 7" key="1">
    <citation type="submission" date="2019-05" db="EMBL/GenBank/DDBJ databases">
        <title>Emergence of the Ug99 lineage of the wheat stem rust pathogen through somatic hybridization.</title>
        <authorList>
            <person name="Li F."/>
            <person name="Upadhyaya N.M."/>
            <person name="Sperschneider J."/>
            <person name="Matny O."/>
            <person name="Nguyen-Phuc H."/>
            <person name="Mago R."/>
            <person name="Raley C."/>
            <person name="Miller M.E."/>
            <person name="Silverstein K.A.T."/>
            <person name="Henningsen E."/>
            <person name="Hirsch C.D."/>
            <person name="Visser B."/>
            <person name="Pretorius Z.A."/>
            <person name="Steffenson B.J."/>
            <person name="Schwessinger B."/>
            <person name="Dodds P.N."/>
            <person name="Figueroa M."/>
        </authorList>
    </citation>
    <scope>NUCLEOTIDE SEQUENCE [LARGE SCALE GENOMIC DNA]</scope>
    <source>
        <strain evidence="4">21-0</strain>
        <strain evidence="5 7">Ug99</strain>
    </source>
</reference>
<name>A0A5B0S4X2_PUCGR</name>
<feature type="transmembrane region" description="Helical" evidence="2">
    <location>
        <begin position="108"/>
        <end position="127"/>
    </location>
</feature>
<keyword evidence="2" id="KW-1133">Transmembrane helix</keyword>